<sequence>MSPESFDAEALKAIRQLLVKLSLQTQPADLNEAQRESVREALLWLNKNSEYQTIGICADDLAGATAALKGYVAALSQPIQVDIPEQAGAVFLKFNTLKNAWYVDGYSGESRGVLVTYHTSEPEEDDVNGTYGPFPLTLFD</sequence>
<evidence type="ECO:0000313" key="1">
    <source>
        <dbReference type="EMBL" id="PZO22748.1"/>
    </source>
</evidence>
<dbReference type="Pfam" id="PF08854">
    <property type="entry name" value="DUF1824"/>
    <property type="match status" value="1"/>
</dbReference>
<evidence type="ECO:0000313" key="2">
    <source>
        <dbReference type="Proteomes" id="UP000249354"/>
    </source>
</evidence>
<gene>
    <name evidence="1" type="ORF">DCF25_02215</name>
</gene>
<dbReference type="Proteomes" id="UP000249354">
    <property type="component" value="Unassembled WGS sequence"/>
</dbReference>
<accession>A0A2W4WTN2</accession>
<organism evidence="1 2">
    <name type="scientific">Leptolyngbya foveolarum</name>
    <dbReference type="NCBI Taxonomy" id="47253"/>
    <lineage>
        <taxon>Bacteria</taxon>
        <taxon>Bacillati</taxon>
        <taxon>Cyanobacteriota</taxon>
        <taxon>Cyanophyceae</taxon>
        <taxon>Leptolyngbyales</taxon>
        <taxon>Leptolyngbyaceae</taxon>
        <taxon>Leptolyngbya group</taxon>
        <taxon>Leptolyngbya</taxon>
    </lineage>
</organism>
<name>A0A2W4WTN2_9CYAN</name>
<dbReference type="Gene3D" id="3.30.360.10">
    <property type="entry name" value="Dihydrodipicolinate Reductase, domain 2"/>
    <property type="match status" value="1"/>
</dbReference>
<dbReference type="EMBL" id="QBMC01000007">
    <property type="protein sequence ID" value="PZO22748.1"/>
    <property type="molecule type" value="Genomic_DNA"/>
</dbReference>
<dbReference type="AlphaFoldDB" id="A0A2W4WTN2"/>
<reference evidence="2" key="1">
    <citation type="submission" date="2018-04" db="EMBL/GenBank/DDBJ databases">
        <authorList>
            <person name="Cornet L."/>
        </authorList>
    </citation>
    <scope>NUCLEOTIDE SEQUENCE [LARGE SCALE GENOMIC DNA]</scope>
</reference>
<comment type="caution">
    <text evidence="1">The sequence shown here is derived from an EMBL/GenBank/DDBJ whole genome shotgun (WGS) entry which is preliminary data.</text>
</comment>
<proteinExistence type="predicted"/>
<reference evidence="1 2" key="2">
    <citation type="submission" date="2018-06" db="EMBL/GenBank/DDBJ databases">
        <title>Metagenomic assembly of (sub)arctic Cyanobacteria and their associated microbiome from non-axenic cultures.</title>
        <authorList>
            <person name="Baurain D."/>
        </authorList>
    </citation>
    <scope>NUCLEOTIDE SEQUENCE [LARGE SCALE GENOMIC DNA]</scope>
    <source>
        <strain evidence="1">ULC129bin1</strain>
    </source>
</reference>
<protein>
    <submittedName>
        <fullName evidence="1">DUF1824 domain-containing protein</fullName>
    </submittedName>
</protein>
<dbReference type="SUPFAM" id="SSF160532">
    <property type="entry name" value="Ava3019-like"/>
    <property type="match status" value="1"/>
</dbReference>
<dbReference type="InterPro" id="IPR014953">
    <property type="entry name" value="DUF1824"/>
</dbReference>